<accession>A0A5J4NDX4</accession>
<dbReference type="Gene3D" id="1.10.287.2250">
    <property type="match status" value="1"/>
</dbReference>
<gene>
    <name evidence="3" type="ORF">DEA37_0006806</name>
</gene>
<dbReference type="SUPFAM" id="SSF54001">
    <property type="entry name" value="Cysteine proteinases"/>
    <property type="match status" value="1"/>
</dbReference>
<feature type="signal peptide" evidence="1">
    <location>
        <begin position="1"/>
        <end position="23"/>
    </location>
</feature>
<organism evidence="3 4">
    <name type="scientific">Paragonimus westermani</name>
    <dbReference type="NCBI Taxonomy" id="34504"/>
    <lineage>
        <taxon>Eukaryota</taxon>
        <taxon>Metazoa</taxon>
        <taxon>Spiralia</taxon>
        <taxon>Lophotrochozoa</taxon>
        <taxon>Platyhelminthes</taxon>
        <taxon>Trematoda</taxon>
        <taxon>Digenea</taxon>
        <taxon>Plagiorchiida</taxon>
        <taxon>Troglotremata</taxon>
        <taxon>Troglotrematidae</taxon>
        <taxon>Paragonimus</taxon>
    </lineage>
</organism>
<comment type="caution">
    <text evidence="3">The sequence shown here is derived from an EMBL/GenBank/DDBJ whole genome shotgun (WGS) entry which is preliminary data.</text>
</comment>
<keyword evidence="4" id="KW-1185">Reference proteome</keyword>
<proteinExistence type="predicted"/>
<dbReference type="Proteomes" id="UP000324629">
    <property type="component" value="Unassembled WGS sequence"/>
</dbReference>
<dbReference type="Pfam" id="PF08246">
    <property type="entry name" value="Inhibitor_I29"/>
    <property type="match status" value="1"/>
</dbReference>
<evidence type="ECO:0000313" key="3">
    <source>
        <dbReference type="EMBL" id="KAA3673692.1"/>
    </source>
</evidence>
<evidence type="ECO:0000313" key="4">
    <source>
        <dbReference type="Proteomes" id="UP000324629"/>
    </source>
</evidence>
<name>A0A5J4NDX4_9TREM</name>
<keyword evidence="1" id="KW-0732">Signal</keyword>
<feature type="domain" description="Cathepsin propeptide inhibitor" evidence="2">
    <location>
        <begin position="45"/>
        <end position="101"/>
    </location>
</feature>
<dbReference type="InterPro" id="IPR038765">
    <property type="entry name" value="Papain-like_cys_pep_sf"/>
</dbReference>
<dbReference type="SMART" id="SM00848">
    <property type="entry name" value="Inhibitor_I29"/>
    <property type="match status" value="1"/>
</dbReference>
<dbReference type="AlphaFoldDB" id="A0A5J4NDX4"/>
<sequence length="104" mass="12322">MWFPSTKYLAFCLTVFLLYEVSAQHSEVMSEIRNAFDSIYARTLYEQFKQTYDKHHSPEEDNIRFRIFNHNRIMAQVYQILAGPDVEFGITRFSDLTGKLFLAI</sequence>
<reference evidence="3 4" key="1">
    <citation type="journal article" date="2019" name="Gigascience">
        <title>Whole-genome sequence of the oriental lung fluke Paragonimus westermani.</title>
        <authorList>
            <person name="Oey H."/>
            <person name="Zakrzewski M."/>
            <person name="Narain K."/>
            <person name="Devi K.R."/>
            <person name="Agatsuma T."/>
            <person name="Nawaratna S."/>
            <person name="Gobert G.N."/>
            <person name="Jones M.K."/>
            <person name="Ragan M.A."/>
            <person name="McManus D.P."/>
            <person name="Krause L."/>
        </authorList>
    </citation>
    <scope>NUCLEOTIDE SEQUENCE [LARGE SCALE GENOMIC DNA]</scope>
    <source>
        <strain evidence="3 4">IND2009</strain>
    </source>
</reference>
<dbReference type="EMBL" id="QNGE01003717">
    <property type="protein sequence ID" value="KAA3673692.1"/>
    <property type="molecule type" value="Genomic_DNA"/>
</dbReference>
<evidence type="ECO:0000259" key="2">
    <source>
        <dbReference type="SMART" id="SM00848"/>
    </source>
</evidence>
<feature type="chain" id="PRO_5023803859" description="Cathepsin propeptide inhibitor domain-containing protein" evidence="1">
    <location>
        <begin position="24"/>
        <end position="104"/>
    </location>
</feature>
<dbReference type="InterPro" id="IPR013201">
    <property type="entry name" value="Prot_inhib_I29"/>
</dbReference>
<evidence type="ECO:0000256" key="1">
    <source>
        <dbReference type="SAM" id="SignalP"/>
    </source>
</evidence>
<protein>
    <recommendedName>
        <fullName evidence="2">Cathepsin propeptide inhibitor domain-containing protein</fullName>
    </recommendedName>
</protein>